<gene>
    <name evidence="2" type="ORF">SAMN04515672_0614</name>
</gene>
<name>A0A1G8TUQ5_9EURY</name>
<sequence>MDWEAPADAWYVWVAVAIVSFAMAGIVLGLPTAPPPDADGTANAIEETSGSSYEAASTYGYDADEIKIDGTTIELRNEEGTDRSSLRYEQVVVVNGDDRLERLVYGETFEAEFEDEIDDPHEDAATVFMDRLAAAEEDNSGEWLTASEELTVRQVAVEPNEVRDIHVEATDHQTVDIITDEYTVPRTIDASFSGFGDESTDVHYTVTGTSIVEEEYDGSSSFWSEVADTFSDWVDSARCWLSDCEDETDPEDELNPLYETEREWTHRGTSTQYVHLDYEYRGEDEDVWVGDYPLTVTAEFDGTSCSATLDSSSDDAHLCPLGTDSEERVDELNWIDRDDETEDYHVTLVVV</sequence>
<evidence type="ECO:0000313" key="3">
    <source>
        <dbReference type="Proteomes" id="UP000198882"/>
    </source>
</evidence>
<feature type="transmembrane region" description="Helical" evidence="1">
    <location>
        <begin position="12"/>
        <end position="30"/>
    </location>
</feature>
<dbReference type="RefSeq" id="WP_090303122.1">
    <property type="nucleotide sequence ID" value="NZ_FNFE01000001.1"/>
</dbReference>
<protein>
    <submittedName>
        <fullName evidence="2">Uncharacterized protein</fullName>
    </submittedName>
</protein>
<keyword evidence="1" id="KW-0472">Membrane</keyword>
<dbReference type="EMBL" id="FNFE01000001">
    <property type="protein sequence ID" value="SDJ45241.1"/>
    <property type="molecule type" value="Genomic_DNA"/>
</dbReference>
<keyword evidence="1" id="KW-0812">Transmembrane</keyword>
<dbReference type="Proteomes" id="UP000198882">
    <property type="component" value="Unassembled WGS sequence"/>
</dbReference>
<evidence type="ECO:0000313" key="2">
    <source>
        <dbReference type="EMBL" id="SDJ45241.1"/>
    </source>
</evidence>
<dbReference type="STRING" id="1095776.SAMN04515672_0614"/>
<keyword evidence="3" id="KW-1185">Reference proteome</keyword>
<accession>A0A1G8TUQ5</accession>
<evidence type="ECO:0000256" key="1">
    <source>
        <dbReference type="SAM" id="Phobius"/>
    </source>
</evidence>
<organism evidence="2 3">
    <name type="scientific">Natronorubrum texcoconense</name>
    <dbReference type="NCBI Taxonomy" id="1095776"/>
    <lineage>
        <taxon>Archaea</taxon>
        <taxon>Methanobacteriati</taxon>
        <taxon>Methanobacteriota</taxon>
        <taxon>Stenosarchaea group</taxon>
        <taxon>Halobacteria</taxon>
        <taxon>Halobacteriales</taxon>
        <taxon>Natrialbaceae</taxon>
        <taxon>Natronorubrum</taxon>
    </lineage>
</organism>
<reference evidence="3" key="1">
    <citation type="submission" date="2016-10" db="EMBL/GenBank/DDBJ databases">
        <authorList>
            <person name="Varghese N."/>
            <person name="Submissions S."/>
        </authorList>
    </citation>
    <scope>NUCLEOTIDE SEQUENCE [LARGE SCALE GENOMIC DNA]</scope>
    <source>
        <strain evidence="3">B4,CECT 8067,JCM 17497</strain>
    </source>
</reference>
<dbReference type="OrthoDB" id="157493at2157"/>
<keyword evidence="1" id="KW-1133">Transmembrane helix</keyword>
<dbReference type="Pfam" id="PF23954">
    <property type="entry name" value="DUF7283"/>
    <property type="match status" value="1"/>
</dbReference>
<dbReference type="InterPro" id="IPR055707">
    <property type="entry name" value="DUF7283"/>
</dbReference>
<proteinExistence type="predicted"/>
<dbReference type="AlphaFoldDB" id="A0A1G8TUQ5"/>